<dbReference type="PANTHER" id="PTHR38248:SF2">
    <property type="entry name" value="FUNK1 11"/>
    <property type="match status" value="1"/>
</dbReference>
<dbReference type="EMBL" id="UNSH01000007">
    <property type="protein sequence ID" value="SZF00127.1"/>
    <property type="molecule type" value="Genomic_DNA"/>
</dbReference>
<evidence type="ECO:0000256" key="1">
    <source>
        <dbReference type="ARBA" id="ARBA00012513"/>
    </source>
</evidence>
<evidence type="ECO:0000313" key="6">
    <source>
        <dbReference type="EMBL" id="SZF00127.1"/>
    </source>
</evidence>
<dbReference type="VEuPathDB" id="FungiDB:BLGHR1_10853"/>
<comment type="catalytic activity">
    <reaction evidence="3">
        <text>L-seryl-[protein] + ATP = O-phospho-L-seryl-[protein] + ADP + H(+)</text>
        <dbReference type="Rhea" id="RHEA:17989"/>
        <dbReference type="Rhea" id="RHEA-COMP:9863"/>
        <dbReference type="Rhea" id="RHEA-COMP:11604"/>
        <dbReference type="ChEBI" id="CHEBI:15378"/>
        <dbReference type="ChEBI" id="CHEBI:29999"/>
        <dbReference type="ChEBI" id="CHEBI:30616"/>
        <dbReference type="ChEBI" id="CHEBI:83421"/>
        <dbReference type="ChEBI" id="CHEBI:456216"/>
        <dbReference type="EC" id="2.7.11.1"/>
    </reaction>
</comment>
<sequence>MDDVQHFVYYPLDEATSAFQRHCAFYNVKNVESSPIKTTNLKVILDPLNSLLISLILYAHDQPVPSSFNKKIDSRIKSFKKRINSKSIDLKHLKPLVHSILSKATDTEIWFQLVSLLDIFEPHSTPDTFTSSLNYPDVCHRQTAAPYKGKDQKVDILKEALRTELNGTIFEDVGGFYEKYFEMTPWADQCQAIADSFVNRKFKARFRFLKKPTEANIWRWVHRIQSEYIECYKAPTSTPSEKPASSKQQKTFPLRSNKFRTTSAWQFEGSESPRQVDFFFNSRKHAASTPHDWREVLVLGELTSSSVRVWKSKFLQLSIYMREVFIAQPLRQFVHGFLLFASKLQLWVFDRSGPMSTGFIDIGENPEKLIYVITAYMLMSDDELGLDSNFVQEHDRTLIKVKEPETDNWLMLILEPFPFIVQRSIVSRGTTVYRGLYESFVVKISWRAVGRMSEVELLGKARSIRGVATLIGSHDLEKISELRDGLTFTKAMQREIQPDEEPMTTSHDLLQPETTNQEEIVQLSGGVKRKSASSAGDSLRSKRSCVSSISWQAQTNAAVARVRKGGISVSKRAPGKLTTSKSSTPTSKQNSNQGSISSASKIGRNDGEMDVDTPNVPERELKKLRLTSSTGETLSEASVGPSGASLVDPTTPDVPDVVVVDVNASPKISNMSTIESSLFYRDRLQSIIASKPSGRAIGEDTSPLELLCGLRDAIIGHRSLFLDARILHRDVSANNIILTDPKSNDGCCGVLIDLDLAMSLDDPNAAASSHILTGTMEFMALGILRANLTRTSAGIKHSYRHDLESFFFVLLSTCIRFGWGDEKPTHLGLLGTWYKGTVQAMYNSKFTAIYIDSFESNVLSGFSAKFHCLKGVVKKMRASLFDRGCGYWLGEDHHPETLYDPILHDFEVEIAEMI</sequence>
<proteinExistence type="predicted"/>
<dbReference type="PROSITE" id="PS00109">
    <property type="entry name" value="PROTEIN_KINASE_TYR"/>
    <property type="match status" value="1"/>
</dbReference>
<dbReference type="Gene3D" id="1.10.510.10">
    <property type="entry name" value="Transferase(Phosphotransferase) domain 1"/>
    <property type="match status" value="1"/>
</dbReference>
<feature type="domain" description="Fungal-type protein kinase" evidence="5">
    <location>
        <begin position="275"/>
        <end position="814"/>
    </location>
</feature>
<dbReference type="InterPro" id="IPR011009">
    <property type="entry name" value="Kinase-like_dom_sf"/>
</dbReference>
<gene>
    <name evidence="6" type="ORF">BLGHR1_10853</name>
</gene>
<dbReference type="InterPro" id="IPR008266">
    <property type="entry name" value="Tyr_kinase_AS"/>
</dbReference>
<reference evidence="6 7" key="1">
    <citation type="submission" date="2017-11" db="EMBL/GenBank/DDBJ databases">
        <authorList>
            <person name="Kracher B."/>
        </authorList>
    </citation>
    <scope>NUCLEOTIDE SEQUENCE [LARGE SCALE GENOMIC DNA]</scope>
    <source>
        <strain evidence="6 7">RACE1</strain>
    </source>
</reference>
<evidence type="ECO:0000256" key="2">
    <source>
        <dbReference type="ARBA" id="ARBA00047899"/>
    </source>
</evidence>
<evidence type="ECO:0000256" key="4">
    <source>
        <dbReference type="SAM" id="MobiDB-lite"/>
    </source>
</evidence>
<dbReference type="Proteomes" id="UP000275772">
    <property type="component" value="Unassembled WGS sequence"/>
</dbReference>
<dbReference type="EC" id="2.7.11.1" evidence="1"/>
<feature type="compositionally biased region" description="Polar residues" evidence="4">
    <location>
        <begin position="626"/>
        <end position="636"/>
    </location>
</feature>
<evidence type="ECO:0000313" key="7">
    <source>
        <dbReference type="Proteomes" id="UP000275772"/>
    </source>
</evidence>
<dbReference type="PANTHER" id="PTHR38248">
    <property type="entry name" value="FUNK1 6"/>
    <property type="match status" value="1"/>
</dbReference>
<dbReference type="AlphaFoldDB" id="A0A383UJS9"/>
<organism evidence="6 7">
    <name type="scientific">Blumeria hordei</name>
    <name type="common">Barley powdery mildew</name>
    <name type="synonym">Blumeria graminis f. sp. hordei</name>
    <dbReference type="NCBI Taxonomy" id="2867405"/>
    <lineage>
        <taxon>Eukaryota</taxon>
        <taxon>Fungi</taxon>
        <taxon>Dikarya</taxon>
        <taxon>Ascomycota</taxon>
        <taxon>Pezizomycotina</taxon>
        <taxon>Leotiomycetes</taxon>
        <taxon>Erysiphales</taxon>
        <taxon>Erysiphaceae</taxon>
        <taxon>Blumeria</taxon>
    </lineage>
</organism>
<accession>A0A383UJS9</accession>
<comment type="catalytic activity">
    <reaction evidence="2">
        <text>L-threonyl-[protein] + ATP = O-phospho-L-threonyl-[protein] + ADP + H(+)</text>
        <dbReference type="Rhea" id="RHEA:46608"/>
        <dbReference type="Rhea" id="RHEA-COMP:11060"/>
        <dbReference type="Rhea" id="RHEA-COMP:11605"/>
        <dbReference type="ChEBI" id="CHEBI:15378"/>
        <dbReference type="ChEBI" id="CHEBI:30013"/>
        <dbReference type="ChEBI" id="CHEBI:30616"/>
        <dbReference type="ChEBI" id="CHEBI:61977"/>
        <dbReference type="ChEBI" id="CHEBI:456216"/>
        <dbReference type="EC" id="2.7.11.1"/>
    </reaction>
</comment>
<dbReference type="InterPro" id="IPR040976">
    <property type="entry name" value="Pkinase_fungal"/>
</dbReference>
<protein>
    <recommendedName>
        <fullName evidence="1">non-specific serine/threonine protein kinase</fullName>
        <ecNumber evidence="1">2.7.11.1</ecNumber>
    </recommendedName>
</protein>
<name>A0A383UJS9_BLUHO</name>
<dbReference type="SUPFAM" id="SSF56112">
    <property type="entry name" value="Protein kinase-like (PK-like)"/>
    <property type="match status" value="1"/>
</dbReference>
<feature type="compositionally biased region" description="Low complexity" evidence="4">
    <location>
        <begin position="578"/>
        <end position="593"/>
    </location>
</feature>
<dbReference type="Pfam" id="PF17667">
    <property type="entry name" value="Pkinase_fungal"/>
    <property type="match status" value="1"/>
</dbReference>
<evidence type="ECO:0000256" key="3">
    <source>
        <dbReference type="ARBA" id="ARBA00048679"/>
    </source>
</evidence>
<evidence type="ECO:0000259" key="5">
    <source>
        <dbReference type="Pfam" id="PF17667"/>
    </source>
</evidence>
<dbReference type="GO" id="GO:0004674">
    <property type="term" value="F:protein serine/threonine kinase activity"/>
    <property type="evidence" value="ECO:0007669"/>
    <property type="project" value="UniProtKB-EC"/>
</dbReference>
<feature type="region of interest" description="Disordered" evidence="4">
    <location>
        <begin position="565"/>
        <end position="650"/>
    </location>
</feature>